<dbReference type="InterPro" id="IPR050115">
    <property type="entry name" value="Proteasome_alpha"/>
</dbReference>
<dbReference type="SUPFAM" id="SSF56235">
    <property type="entry name" value="N-terminal nucleophile aminohydrolases (Ntn hydrolases)"/>
    <property type="match status" value="1"/>
</dbReference>
<dbReference type="Proteomes" id="UP001412067">
    <property type="component" value="Unassembled WGS sequence"/>
</dbReference>
<dbReference type="Gene3D" id="3.60.20.10">
    <property type="entry name" value="Glutamine Phosphoribosylpyrophosphate, subunit 1, domain 1"/>
    <property type="match status" value="1"/>
</dbReference>
<dbReference type="InterPro" id="IPR029055">
    <property type="entry name" value="Ntn_hydrolases_N"/>
</dbReference>
<comment type="caution">
    <text evidence="3">The sequence shown here is derived from an EMBL/GenBank/DDBJ whole genome shotgun (WGS) entry which is preliminary data.</text>
</comment>
<protein>
    <submittedName>
        <fullName evidence="3">Proteasome subunit alpha type-7</fullName>
    </submittedName>
</protein>
<accession>A0ABR2LQP0</accession>
<evidence type="ECO:0000256" key="1">
    <source>
        <dbReference type="ARBA" id="ARBA00022942"/>
    </source>
</evidence>
<sequence>MSEARPTSFPFHFKRISDESCRRHRLHLSCSRRSCFSYIGRPFHSSTARSSSRAAPIRRLPRLGLLPASRRLRGFAITGVFHGDNCRSLPQYTGTPSLYQTDPSGTFSARKANATGRNSNSIREFLEKNYKGTSGQETIKLAIRALLEMMMEAELCSSRVLSPSQEESGDEELSVLLRHTKVIVTGNNITKSILVGL</sequence>
<dbReference type="InterPro" id="IPR001353">
    <property type="entry name" value="Proteasome_sua/b"/>
</dbReference>
<comment type="subunit">
    <text evidence="2">The 26S proteasome consists of a 20S proteasome core and two 19S regulatory subunits. The 20S proteasome core is composed of 28 subunits that are arranged in four stacked rings, resulting in a barrel-shaped structure. The two end rings are each formed by seven alpha subunits, and the two central rings are each formed by seven beta subunits. The catalytic chamber with the active sites is on the inside of the barrel.</text>
</comment>
<dbReference type="EMBL" id="JBBWWR010000016">
    <property type="protein sequence ID" value="KAK8947579.1"/>
    <property type="molecule type" value="Genomic_DNA"/>
</dbReference>
<proteinExistence type="predicted"/>
<dbReference type="PANTHER" id="PTHR11599">
    <property type="entry name" value="PROTEASOME SUBUNIT ALPHA/BETA"/>
    <property type="match status" value="1"/>
</dbReference>
<reference evidence="3 4" key="1">
    <citation type="journal article" date="2022" name="Nat. Plants">
        <title>Genomes of leafy and leafless Platanthera orchids illuminate the evolution of mycoheterotrophy.</title>
        <authorList>
            <person name="Li M.H."/>
            <person name="Liu K.W."/>
            <person name="Li Z."/>
            <person name="Lu H.C."/>
            <person name="Ye Q.L."/>
            <person name="Zhang D."/>
            <person name="Wang J.Y."/>
            <person name="Li Y.F."/>
            <person name="Zhong Z.M."/>
            <person name="Liu X."/>
            <person name="Yu X."/>
            <person name="Liu D.K."/>
            <person name="Tu X.D."/>
            <person name="Liu B."/>
            <person name="Hao Y."/>
            <person name="Liao X.Y."/>
            <person name="Jiang Y.T."/>
            <person name="Sun W.H."/>
            <person name="Chen J."/>
            <person name="Chen Y.Q."/>
            <person name="Ai Y."/>
            <person name="Zhai J.W."/>
            <person name="Wu S.S."/>
            <person name="Zhou Z."/>
            <person name="Hsiao Y.Y."/>
            <person name="Wu W.L."/>
            <person name="Chen Y.Y."/>
            <person name="Lin Y.F."/>
            <person name="Hsu J.L."/>
            <person name="Li C.Y."/>
            <person name="Wang Z.W."/>
            <person name="Zhao X."/>
            <person name="Zhong W.Y."/>
            <person name="Ma X.K."/>
            <person name="Ma L."/>
            <person name="Huang J."/>
            <person name="Chen G.Z."/>
            <person name="Huang M.Z."/>
            <person name="Huang L."/>
            <person name="Peng D.H."/>
            <person name="Luo Y.B."/>
            <person name="Zou S.Q."/>
            <person name="Chen S.P."/>
            <person name="Lan S."/>
            <person name="Tsai W.C."/>
            <person name="Van de Peer Y."/>
            <person name="Liu Z.J."/>
        </authorList>
    </citation>
    <scope>NUCLEOTIDE SEQUENCE [LARGE SCALE GENOMIC DNA]</scope>
    <source>
        <strain evidence="3">Lor288</strain>
    </source>
</reference>
<keyword evidence="4" id="KW-1185">Reference proteome</keyword>
<evidence type="ECO:0000313" key="3">
    <source>
        <dbReference type="EMBL" id="KAK8947579.1"/>
    </source>
</evidence>
<gene>
    <name evidence="3" type="primary">PAD1</name>
    <name evidence="3" type="ORF">KSP40_PGU022587</name>
</gene>
<dbReference type="Pfam" id="PF00227">
    <property type="entry name" value="Proteasome"/>
    <property type="match status" value="1"/>
</dbReference>
<evidence type="ECO:0000313" key="4">
    <source>
        <dbReference type="Proteomes" id="UP001412067"/>
    </source>
</evidence>
<dbReference type="GO" id="GO:0000502">
    <property type="term" value="C:proteasome complex"/>
    <property type="evidence" value="ECO:0007669"/>
    <property type="project" value="UniProtKB-KW"/>
</dbReference>
<evidence type="ECO:0000256" key="2">
    <source>
        <dbReference type="ARBA" id="ARBA00026071"/>
    </source>
</evidence>
<organism evidence="3 4">
    <name type="scientific">Platanthera guangdongensis</name>
    <dbReference type="NCBI Taxonomy" id="2320717"/>
    <lineage>
        <taxon>Eukaryota</taxon>
        <taxon>Viridiplantae</taxon>
        <taxon>Streptophyta</taxon>
        <taxon>Embryophyta</taxon>
        <taxon>Tracheophyta</taxon>
        <taxon>Spermatophyta</taxon>
        <taxon>Magnoliopsida</taxon>
        <taxon>Liliopsida</taxon>
        <taxon>Asparagales</taxon>
        <taxon>Orchidaceae</taxon>
        <taxon>Orchidoideae</taxon>
        <taxon>Orchideae</taxon>
        <taxon>Orchidinae</taxon>
        <taxon>Platanthera</taxon>
    </lineage>
</organism>
<keyword evidence="1 3" id="KW-0647">Proteasome</keyword>
<name>A0ABR2LQP0_9ASPA</name>